<feature type="compositionally biased region" description="Basic and acidic residues" evidence="1">
    <location>
        <begin position="9"/>
        <end position="22"/>
    </location>
</feature>
<evidence type="ECO:0000256" key="1">
    <source>
        <dbReference type="SAM" id="MobiDB-lite"/>
    </source>
</evidence>
<dbReference type="AlphaFoldDB" id="W0SHJ0"/>
<protein>
    <submittedName>
        <fullName evidence="2">Uncharacterized protein</fullName>
    </submittedName>
</protein>
<feature type="region of interest" description="Disordered" evidence="1">
    <location>
        <begin position="1"/>
        <end position="22"/>
    </location>
</feature>
<sequence>MRAALADFSKSEPDKNGNDFMGFEDRNISHDSSYGNVLNPDKLRLQHGFAILQKHCNYVVQVVVEFIQRFALGMRARKAGNETNEQAGLCAPFNYR</sequence>
<proteinExistence type="predicted"/>
<dbReference type="HOGENOM" id="CLU_2358621_0_0_4"/>
<gene>
    <name evidence="2" type="ORF">SUTH_01514</name>
</gene>
<dbReference type="Proteomes" id="UP000031637">
    <property type="component" value="Chromosome"/>
</dbReference>
<name>W0SHJ0_9PROT</name>
<keyword evidence="3" id="KW-1185">Reference proteome</keyword>
<evidence type="ECO:0000313" key="3">
    <source>
        <dbReference type="Proteomes" id="UP000031637"/>
    </source>
</evidence>
<dbReference type="KEGG" id="shd:SUTH_01514"/>
<dbReference type="EMBL" id="AP012547">
    <property type="protein sequence ID" value="BAO29313.1"/>
    <property type="molecule type" value="Genomic_DNA"/>
</dbReference>
<reference evidence="2 3" key="1">
    <citation type="journal article" date="2014" name="Syst. Appl. Microbiol.">
        <title>Complete genomes of freshwater sulfur oxidizers Sulfuricella denitrificans skB26 and Sulfuritalea hydrogenivorans sk43H: genetic insights into the sulfur oxidation pathway of betaproteobacteria.</title>
        <authorList>
            <person name="Watanabe T."/>
            <person name="Kojima H."/>
            <person name="Fukui M."/>
        </authorList>
    </citation>
    <scope>NUCLEOTIDE SEQUENCE [LARGE SCALE GENOMIC DNA]</scope>
    <source>
        <strain evidence="2">DSM22779</strain>
    </source>
</reference>
<evidence type="ECO:0000313" key="2">
    <source>
        <dbReference type="EMBL" id="BAO29313.1"/>
    </source>
</evidence>
<organism evidence="2 3">
    <name type="scientific">Sulfuritalea hydrogenivorans sk43H</name>
    <dbReference type="NCBI Taxonomy" id="1223802"/>
    <lineage>
        <taxon>Bacteria</taxon>
        <taxon>Pseudomonadati</taxon>
        <taxon>Pseudomonadota</taxon>
        <taxon>Betaproteobacteria</taxon>
        <taxon>Nitrosomonadales</taxon>
        <taxon>Sterolibacteriaceae</taxon>
        <taxon>Sulfuritalea</taxon>
    </lineage>
</organism>
<accession>W0SHJ0</accession>